<evidence type="ECO:0000256" key="8">
    <source>
        <dbReference type="ARBA" id="ARBA00022898"/>
    </source>
</evidence>
<dbReference type="InterPro" id="IPR002985">
    <property type="entry name" value="Arg_decrbxlase"/>
</dbReference>
<feature type="active site" description="Proton donor" evidence="14">
    <location>
        <position position="500"/>
    </location>
</feature>
<dbReference type="UniPathway" id="UPA00186">
    <property type="reaction ID" value="UER00284"/>
</dbReference>
<dbReference type="SUPFAM" id="SSF50621">
    <property type="entry name" value="Alanine racemase C-terminal domain-like"/>
    <property type="match status" value="1"/>
</dbReference>
<dbReference type="OrthoDB" id="9802658at2"/>
<dbReference type="NCBIfam" id="TIGR01273">
    <property type="entry name" value="speA"/>
    <property type="match status" value="1"/>
</dbReference>
<evidence type="ECO:0000256" key="6">
    <source>
        <dbReference type="ARBA" id="ARBA00022793"/>
    </source>
</evidence>
<dbReference type="Proteomes" id="UP000243180">
    <property type="component" value="Chromosome"/>
</dbReference>
<keyword evidence="8 12" id="KW-0663">Pyridoxal phosphate</keyword>
<dbReference type="PANTHER" id="PTHR43295:SF9">
    <property type="entry name" value="BIOSYNTHETIC ARGININE DECARBOXYLASE"/>
    <property type="match status" value="1"/>
</dbReference>
<dbReference type="PRINTS" id="PR01179">
    <property type="entry name" value="ODADCRBXLASE"/>
</dbReference>
<dbReference type="GO" id="GO:0006527">
    <property type="term" value="P:L-arginine catabolic process"/>
    <property type="evidence" value="ECO:0007669"/>
    <property type="project" value="InterPro"/>
</dbReference>
<comment type="similarity">
    <text evidence="4 12">Belongs to the Orn/Lys/Arg decarboxylase class-II family. SpeA subfamily.</text>
</comment>
<dbReference type="SUPFAM" id="SSF51419">
    <property type="entry name" value="PLP-binding barrel"/>
    <property type="match status" value="1"/>
</dbReference>
<evidence type="ECO:0000313" key="18">
    <source>
        <dbReference type="EMBL" id="BAV32377.1"/>
    </source>
</evidence>
<dbReference type="Pfam" id="PF02784">
    <property type="entry name" value="Orn_Arg_deC_N"/>
    <property type="match status" value="1"/>
</dbReference>
<comment type="cofactor">
    <cofactor evidence="2 12">
        <name>Mg(2+)</name>
        <dbReference type="ChEBI" id="CHEBI:18420"/>
    </cofactor>
</comment>
<dbReference type="FunFam" id="3.20.20.10:FF:000001">
    <property type="entry name" value="Biosynthetic arginine decarboxylase"/>
    <property type="match status" value="1"/>
</dbReference>
<dbReference type="PIRSF" id="PIRSF001336">
    <property type="entry name" value="Arg_decrbxlase"/>
    <property type="match status" value="1"/>
</dbReference>
<keyword evidence="9 12" id="KW-0745">Spermidine biosynthesis</keyword>
<sequence>MIDWSIQKARDTYNIAHWSGGYFDINSKGHLLCRPDGRAEHPGIDMFELSREIKAAGLSLPVLVRFSDILRHRVETLCRAFDRAMQADAYRGQYTSVYPIKVNQQKSVVEKILARDDGRVGLEAGSKPELLAVLAQSRQDGGVVVCNGYKDREYIRLALIGLALGHRVYIVVEKPTELELVIQESRNLGITPLIGLRMRLASIGAGKWQNSGGEKSKFGLSASQVLDAIARLRAVSLLPSLQMMHFHMGSQIANIQHIQLGMREAARYYAEFRAAGADIKVLNVGGGLGVDYEGTRSRSFCSMNYSIDEYAHNIVHAISEICAEKKLPHPDIVTESGRAVTAHHAVLITNVVDTESAPGADSVPKATENEPAIIRDLWQTLATLSERSVVEAYHDAAYRLSEAQGMFSHGVLTLAQRARAEQIYFAICWKVRELLQPASRTHREILDELNEKLADKYFCNFSLFQSMPDHWAIDQIFPVVPLNRLNEPPTRRGVMQDITCDSDGSIDLYVDGEGIDSTLPLHPLRENEPYLLGIFLVGAYQEILGDMHNLFGDTDSIHVELLPDGSHRLLAAARGDTVDSVLRYVHFNADDLLASYRAKIERAKSLSAESRETYLAELSEGLKGYTYLED</sequence>
<comment type="cofactor">
    <cofactor evidence="1 12 13">
        <name>pyridoxal 5'-phosphate</name>
        <dbReference type="ChEBI" id="CHEBI:597326"/>
    </cofactor>
</comment>
<keyword evidence="7 12" id="KW-0460">Magnesium</keyword>
<feature type="domain" description="Arginine decarboxylase C-terminal helical" evidence="17">
    <location>
        <begin position="578"/>
        <end position="628"/>
    </location>
</feature>
<evidence type="ECO:0000259" key="16">
    <source>
        <dbReference type="Pfam" id="PF17810"/>
    </source>
</evidence>
<evidence type="ECO:0000256" key="9">
    <source>
        <dbReference type="ARBA" id="ARBA00023066"/>
    </source>
</evidence>
<organism evidence="18 19">
    <name type="scientific">Sulfuricaulis limicola</name>
    <dbReference type="NCBI Taxonomy" id="1620215"/>
    <lineage>
        <taxon>Bacteria</taxon>
        <taxon>Pseudomonadati</taxon>
        <taxon>Pseudomonadota</taxon>
        <taxon>Gammaproteobacteria</taxon>
        <taxon>Acidiferrobacterales</taxon>
        <taxon>Acidiferrobacteraceae</taxon>
        <taxon>Sulfuricaulis</taxon>
    </lineage>
</organism>
<evidence type="ECO:0000259" key="17">
    <source>
        <dbReference type="Pfam" id="PF17944"/>
    </source>
</evidence>
<keyword evidence="5 12" id="KW-0479">Metal-binding</keyword>
<dbReference type="PANTHER" id="PTHR43295">
    <property type="entry name" value="ARGININE DECARBOXYLASE"/>
    <property type="match status" value="1"/>
</dbReference>
<keyword evidence="10 12" id="KW-0620">Polyamine biosynthesis</keyword>
<dbReference type="Gene3D" id="1.10.287.3440">
    <property type="match status" value="1"/>
</dbReference>
<dbReference type="AlphaFoldDB" id="A0A1B4XC28"/>
<evidence type="ECO:0000313" key="19">
    <source>
        <dbReference type="Proteomes" id="UP000243180"/>
    </source>
</evidence>
<dbReference type="GO" id="GO:0008295">
    <property type="term" value="P:spermidine biosynthetic process"/>
    <property type="evidence" value="ECO:0007669"/>
    <property type="project" value="UniProtKB-UniRule"/>
</dbReference>
<protein>
    <recommendedName>
        <fullName evidence="12">Biosynthetic arginine decarboxylase</fullName>
        <shortName evidence="12">ADC</shortName>
        <ecNumber evidence="12">4.1.1.19</ecNumber>
    </recommendedName>
</protein>
<dbReference type="HAMAP" id="MF_01417">
    <property type="entry name" value="SpeA"/>
    <property type="match status" value="1"/>
</dbReference>
<gene>
    <name evidence="12" type="primary">speA</name>
    <name evidence="18" type="ORF">SCL_0053</name>
</gene>
<evidence type="ECO:0000256" key="5">
    <source>
        <dbReference type="ARBA" id="ARBA00022723"/>
    </source>
</evidence>
<evidence type="ECO:0000256" key="1">
    <source>
        <dbReference type="ARBA" id="ARBA00001933"/>
    </source>
</evidence>
<dbReference type="GO" id="GO:0008792">
    <property type="term" value="F:arginine decarboxylase activity"/>
    <property type="evidence" value="ECO:0007669"/>
    <property type="project" value="UniProtKB-UniRule"/>
</dbReference>
<proteinExistence type="inferred from homology"/>
<dbReference type="InterPro" id="IPR040634">
    <property type="entry name" value="Arg_decarb_HB"/>
</dbReference>
<evidence type="ECO:0000256" key="13">
    <source>
        <dbReference type="PIRSR" id="PIRSR001336-50"/>
    </source>
</evidence>
<keyword evidence="11 12" id="KW-0456">Lyase</keyword>
<keyword evidence="6 12" id="KW-0210">Decarboxylase</keyword>
<dbReference type="NCBIfam" id="NF003763">
    <property type="entry name" value="PRK05354.1"/>
    <property type="match status" value="1"/>
</dbReference>
<keyword evidence="19" id="KW-1185">Reference proteome</keyword>
<dbReference type="EMBL" id="AP014879">
    <property type="protein sequence ID" value="BAV32377.1"/>
    <property type="molecule type" value="Genomic_DNA"/>
</dbReference>
<dbReference type="InterPro" id="IPR000183">
    <property type="entry name" value="Orn/DAP/Arg_de-COase"/>
</dbReference>
<dbReference type="KEGG" id="slim:SCL_0053"/>
<evidence type="ECO:0000256" key="12">
    <source>
        <dbReference type="HAMAP-Rule" id="MF_01417"/>
    </source>
</evidence>
<comment type="function">
    <text evidence="3 12">Catalyzes the biosynthesis of agmatine from arginine.</text>
</comment>
<evidence type="ECO:0000256" key="2">
    <source>
        <dbReference type="ARBA" id="ARBA00001946"/>
    </source>
</evidence>
<feature type="domain" description="Orn/DAP/Arg decarboxylase 2 N-terminal" evidence="15">
    <location>
        <begin position="77"/>
        <end position="342"/>
    </location>
</feature>
<dbReference type="FunCoup" id="A0A1B4XC28">
    <property type="interactions" value="135"/>
</dbReference>
<feature type="modified residue" description="N6-(pyridoxal phosphate)lysine" evidence="12 13">
    <location>
        <position position="101"/>
    </location>
</feature>
<dbReference type="PRINTS" id="PR01180">
    <property type="entry name" value="ARGDCRBXLASE"/>
</dbReference>
<comment type="catalytic activity">
    <reaction evidence="12">
        <text>L-arginine + H(+) = agmatine + CO2</text>
        <dbReference type="Rhea" id="RHEA:17641"/>
        <dbReference type="ChEBI" id="CHEBI:15378"/>
        <dbReference type="ChEBI" id="CHEBI:16526"/>
        <dbReference type="ChEBI" id="CHEBI:32682"/>
        <dbReference type="ChEBI" id="CHEBI:58145"/>
        <dbReference type="EC" id="4.1.1.19"/>
    </reaction>
</comment>
<dbReference type="Gene3D" id="3.20.20.10">
    <property type="entry name" value="Alanine racemase"/>
    <property type="match status" value="1"/>
</dbReference>
<dbReference type="InterPro" id="IPR029066">
    <property type="entry name" value="PLP-binding_barrel"/>
</dbReference>
<dbReference type="GO" id="GO:0033388">
    <property type="term" value="P:putrescine biosynthetic process from arginine"/>
    <property type="evidence" value="ECO:0007669"/>
    <property type="project" value="TreeGrafter"/>
</dbReference>
<dbReference type="RefSeq" id="WP_096359063.1">
    <property type="nucleotide sequence ID" value="NZ_AP014879.1"/>
</dbReference>
<accession>A0A1B4XC28</accession>
<dbReference type="GO" id="GO:0046872">
    <property type="term" value="F:metal ion binding"/>
    <property type="evidence" value="ECO:0007669"/>
    <property type="project" value="UniProtKB-KW"/>
</dbReference>
<evidence type="ECO:0000256" key="7">
    <source>
        <dbReference type="ARBA" id="ARBA00022842"/>
    </source>
</evidence>
<feature type="binding site" evidence="12">
    <location>
        <begin position="282"/>
        <end position="292"/>
    </location>
    <ligand>
        <name>substrate</name>
    </ligand>
</feature>
<evidence type="ECO:0000256" key="4">
    <source>
        <dbReference type="ARBA" id="ARBA00008357"/>
    </source>
</evidence>
<evidence type="ECO:0000256" key="11">
    <source>
        <dbReference type="ARBA" id="ARBA00023239"/>
    </source>
</evidence>
<evidence type="ECO:0000256" key="3">
    <source>
        <dbReference type="ARBA" id="ARBA00002257"/>
    </source>
</evidence>
<dbReference type="Pfam" id="PF17810">
    <property type="entry name" value="Arg_decarb_HB"/>
    <property type="match status" value="1"/>
</dbReference>
<reference evidence="18 19" key="1">
    <citation type="submission" date="2015-05" db="EMBL/GenBank/DDBJ databases">
        <title>Complete genome sequence of a sulfur-oxidizing gammaproteobacterium strain HA5.</title>
        <authorList>
            <person name="Miura A."/>
            <person name="Kojima H."/>
            <person name="Fukui M."/>
        </authorList>
    </citation>
    <scope>NUCLEOTIDE SEQUENCE [LARGE SCALE GENOMIC DNA]</scope>
    <source>
        <strain evidence="18 19">HA5</strain>
    </source>
</reference>
<dbReference type="Gene3D" id="2.40.37.10">
    <property type="entry name" value="Lyase, Ornithine Decarboxylase, Chain A, domain 1"/>
    <property type="match status" value="1"/>
</dbReference>
<dbReference type="InterPro" id="IPR041128">
    <property type="entry name" value="Arg_decarbox_C"/>
</dbReference>
<dbReference type="InterPro" id="IPR022644">
    <property type="entry name" value="De-COase2_N"/>
</dbReference>
<dbReference type="EC" id="4.1.1.19" evidence="12"/>
<evidence type="ECO:0000259" key="15">
    <source>
        <dbReference type="Pfam" id="PF02784"/>
    </source>
</evidence>
<dbReference type="Gene3D" id="1.20.58.930">
    <property type="match status" value="1"/>
</dbReference>
<dbReference type="InParanoid" id="A0A1B4XC28"/>
<name>A0A1B4XC28_9GAMM</name>
<evidence type="ECO:0000256" key="10">
    <source>
        <dbReference type="ARBA" id="ARBA00023115"/>
    </source>
</evidence>
<dbReference type="InterPro" id="IPR009006">
    <property type="entry name" value="Ala_racemase/Decarboxylase_C"/>
</dbReference>
<dbReference type="Pfam" id="PF17944">
    <property type="entry name" value="Arg_decarbox_C"/>
    <property type="match status" value="1"/>
</dbReference>
<feature type="domain" description="Arginine decarboxylase helical bundle" evidence="16">
    <location>
        <begin position="368"/>
        <end position="450"/>
    </location>
</feature>
<evidence type="ECO:0000256" key="14">
    <source>
        <dbReference type="PIRSR" id="PIRSR600183-50"/>
    </source>
</evidence>
<comment type="pathway">
    <text evidence="12">Amine and polyamine biosynthesis; agmatine biosynthesis; agmatine from L-arginine: step 1/1.</text>
</comment>
<dbReference type="CDD" id="cd06830">
    <property type="entry name" value="PLPDE_III_ADC"/>
    <property type="match status" value="1"/>
</dbReference>